<keyword evidence="4" id="KW-1185">Reference proteome</keyword>
<sequence length="572" mass="65043">MKRTLFLLTILFFISLLLPNISEAEVGKQKKWTIQFNTTLDEETINEESIRVTNLDGEEMNVNTTIVDGNSVVVEAPPSGYTPGESYLLHISSDIKSTDGYKLKNAVVMDFTVQTSTIPSKEVISSQTTSHNIQNLINPYNPIVDISKLGIDTGNIDLMGISKNDSNLNKRIYTDDENLLVDTNEELNPLQLNTSYMLKIYMEDGHRHYVHFNTSGLPTLPTESDDSEVVMIPAMPDQGFNYPYFLRMPPDYNKDKHIDSSRYLMVLPNNTGSSNDYEKTLEDTRRQVQRHPLSQDLGNTLWSPVLMPAFPRPRLNYEDGYFYTHALDRYTVTLSEQKYQEVMKDDRFLSQMKQEGYTRDDIHDMVDVEGQLEAMIDHATQYLNEYDQNIVEEKVFLTGYSAGGNFTNRWAALYPERVKAVASGGVNSTAIIPSKQAKGEDLIYPIGISDYKDITGHSFNMEAYNQVANFIYQGETDENDTYGYSDTFGPEEERLIQEVLGEEMYPTRWNNNKNLYFESGAKGAFGLYKGVGHEISDNIIEDLVEFYKANRDSKNPVYPSSSSNLEVDTGEE</sequence>
<name>A0A0A2TKR4_9BACI</name>
<keyword evidence="1" id="KW-0732">Signal</keyword>
<evidence type="ECO:0000256" key="1">
    <source>
        <dbReference type="ARBA" id="ARBA00022729"/>
    </source>
</evidence>
<dbReference type="InterPro" id="IPR029058">
    <property type="entry name" value="AB_hydrolase_fold"/>
</dbReference>
<reference evidence="3 4" key="1">
    <citation type="journal article" date="2015" name="Stand. Genomic Sci.">
        <title>High quality draft genome sequence of the moderately halophilic bacterium Pontibacillus yanchengensis Y32(T) and comparison among Pontibacillus genomes.</title>
        <authorList>
            <person name="Huang J."/>
            <person name="Qiao Z.X."/>
            <person name="Tang J.W."/>
            <person name="Wang G."/>
        </authorList>
    </citation>
    <scope>NUCLEOTIDE SEQUENCE [LARGE SCALE GENOMIC DNA]</scope>
    <source>
        <strain evidence="3 4">Y32</strain>
    </source>
</reference>
<dbReference type="STRING" id="1385514.N782_00225"/>
<organism evidence="3 4">
    <name type="scientific">Pontibacillus yanchengensis Y32</name>
    <dbReference type="NCBI Taxonomy" id="1385514"/>
    <lineage>
        <taxon>Bacteria</taxon>
        <taxon>Bacillati</taxon>
        <taxon>Bacillota</taxon>
        <taxon>Bacilli</taxon>
        <taxon>Bacillales</taxon>
        <taxon>Bacillaceae</taxon>
        <taxon>Pontibacillus</taxon>
    </lineage>
</organism>
<dbReference type="AlphaFoldDB" id="A0A0A2TKR4"/>
<dbReference type="InterPro" id="IPR032812">
    <property type="entry name" value="SbsA_Ig"/>
</dbReference>
<dbReference type="eggNOG" id="COG3291">
    <property type="taxonomic scope" value="Bacteria"/>
</dbReference>
<dbReference type="InterPro" id="IPR014755">
    <property type="entry name" value="Cu-Rt/internalin_Ig-like"/>
</dbReference>
<dbReference type="OrthoDB" id="1094867at2"/>
<dbReference type="RefSeq" id="WP_036815013.1">
    <property type="nucleotide sequence ID" value="NZ_AVBF01000001.1"/>
</dbReference>
<gene>
    <name evidence="3" type="ORF">N782_00225</name>
</gene>
<dbReference type="eggNOG" id="COG4886">
    <property type="taxonomic scope" value="Bacteria"/>
</dbReference>
<dbReference type="Proteomes" id="UP000030147">
    <property type="component" value="Unassembled WGS sequence"/>
</dbReference>
<dbReference type="Pfam" id="PF13205">
    <property type="entry name" value="Big_5"/>
    <property type="match status" value="1"/>
</dbReference>
<protein>
    <recommendedName>
        <fullName evidence="2">SbsA Ig-like domain-containing protein</fullName>
    </recommendedName>
</protein>
<evidence type="ECO:0000313" key="4">
    <source>
        <dbReference type="Proteomes" id="UP000030147"/>
    </source>
</evidence>
<feature type="domain" description="SbsA Ig-like" evidence="2">
    <location>
        <begin position="19"/>
        <end position="112"/>
    </location>
</feature>
<evidence type="ECO:0000259" key="2">
    <source>
        <dbReference type="Pfam" id="PF13205"/>
    </source>
</evidence>
<comment type="caution">
    <text evidence="3">The sequence shown here is derived from an EMBL/GenBank/DDBJ whole genome shotgun (WGS) entry which is preliminary data.</text>
</comment>
<evidence type="ECO:0000313" key="3">
    <source>
        <dbReference type="EMBL" id="KGP74666.1"/>
    </source>
</evidence>
<proteinExistence type="predicted"/>
<dbReference type="SUPFAM" id="SSF53474">
    <property type="entry name" value="alpha/beta-Hydrolases"/>
    <property type="match status" value="1"/>
</dbReference>
<accession>A0A0A2TKR4</accession>
<dbReference type="EMBL" id="AVBF01000001">
    <property type="protein sequence ID" value="KGP74666.1"/>
    <property type="molecule type" value="Genomic_DNA"/>
</dbReference>
<dbReference type="Gene3D" id="3.40.50.1820">
    <property type="entry name" value="alpha/beta hydrolase"/>
    <property type="match status" value="1"/>
</dbReference>
<dbReference type="Gene3D" id="2.60.40.1220">
    <property type="match status" value="1"/>
</dbReference>